<accession>A0A3P6Q3B7</accession>
<comment type="similarity">
    <text evidence="1 2">Belongs to the glycosyl hydrolase 31 family.</text>
</comment>
<dbReference type="PANTHER" id="PTHR22762">
    <property type="entry name" value="ALPHA-GLUCOSIDASE"/>
    <property type="match status" value="1"/>
</dbReference>
<dbReference type="Proteomes" id="UP000267096">
    <property type="component" value="Unassembled WGS sequence"/>
</dbReference>
<protein>
    <submittedName>
        <fullName evidence="5">Uncharacterized protein</fullName>
    </submittedName>
</protein>
<dbReference type="SUPFAM" id="SSF51445">
    <property type="entry name" value="(Trans)glycosidases"/>
    <property type="match status" value="1"/>
</dbReference>
<name>A0A3P6Q3B7_ANISI</name>
<dbReference type="PANTHER" id="PTHR22762:SF133">
    <property type="entry name" value="P-TYPE DOMAIN-CONTAINING PROTEIN"/>
    <property type="match status" value="1"/>
</dbReference>
<proteinExistence type="inferred from homology"/>
<dbReference type="Pfam" id="PF21365">
    <property type="entry name" value="Glyco_hydro_31_3rd"/>
    <property type="match status" value="1"/>
</dbReference>
<dbReference type="Gene3D" id="2.60.40.1180">
    <property type="entry name" value="Golgi alpha-mannosidase II"/>
    <property type="match status" value="1"/>
</dbReference>
<dbReference type="AlphaFoldDB" id="A0A3P6Q3B7"/>
<reference evidence="5 6" key="1">
    <citation type="submission" date="2018-11" db="EMBL/GenBank/DDBJ databases">
        <authorList>
            <consortium name="Pathogen Informatics"/>
        </authorList>
    </citation>
    <scope>NUCLEOTIDE SEQUENCE [LARGE SCALE GENOMIC DNA]</scope>
</reference>
<dbReference type="Pfam" id="PF01055">
    <property type="entry name" value="Glyco_hydro_31_2nd"/>
    <property type="match status" value="1"/>
</dbReference>
<feature type="non-terminal residue" evidence="5">
    <location>
        <position position="187"/>
    </location>
</feature>
<dbReference type="InterPro" id="IPR017853">
    <property type="entry name" value="GH"/>
</dbReference>
<keyword evidence="2" id="KW-0326">Glycosidase</keyword>
<organism evidence="5 6">
    <name type="scientific">Anisakis simplex</name>
    <name type="common">Herring worm</name>
    <dbReference type="NCBI Taxonomy" id="6269"/>
    <lineage>
        <taxon>Eukaryota</taxon>
        <taxon>Metazoa</taxon>
        <taxon>Ecdysozoa</taxon>
        <taxon>Nematoda</taxon>
        <taxon>Chromadorea</taxon>
        <taxon>Rhabditida</taxon>
        <taxon>Spirurina</taxon>
        <taxon>Ascaridomorpha</taxon>
        <taxon>Ascaridoidea</taxon>
        <taxon>Anisakidae</taxon>
        <taxon>Anisakis</taxon>
        <taxon>Anisakis simplex complex</taxon>
    </lineage>
</organism>
<evidence type="ECO:0000256" key="2">
    <source>
        <dbReference type="RuleBase" id="RU361185"/>
    </source>
</evidence>
<evidence type="ECO:0000256" key="1">
    <source>
        <dbReference type="ARBA" id="ARBA00007806"/>
    </source>
</evidence>
<dbReference type="OrthoDB" id="1334205at2759"/>
<evidence type="ECO:0000259" key="4">
    <source>
        <dbReference type="Pfam" id="PF21365"/>
    </source>
</evidence>
<feature type="domain" description="Glycoside hydrolase family 31 TIM barrel" evidence="3">
    <location>
        <begin position="5"/>
        <end position="115"/>
    </location>
</feature>
<dbReference type="InterPro" id="IPR013780">
    <property type="entry name" value="Glyco_hydro_b"/>
</dbReference>
<evidence type="ECO:0000313" key="5">
    <source>
        <dbReference type="EMBL" id="VDK25598.1"/>
    </source>
</evidence>
<dbReference type="Gene3D" id="3.20.20.80">
    <property type="entry name" value="Glycosidases"/>
    <property type="match status" value="1"/>
</dbReference>
<dbReference type="EMBL" id="UYRR01010762">
    <property type="protein sequence ID" value="VDK25598.1"/>
    <property type="molecule type" value="Genomic_DNA"/>
</dbReference>
<keyword evidence="2" id="KW-0378">Hydrolase</keyword>
<feature type="domain" description="Glycosyl hydrolase family 31 C-terminal" evidence="4">
    <location>
        <begin position="123"/>
        <end position="160"/>
    </location>
</feature>
<dbReference type="InterPro" id="IPR000322">
    <property type="entry name" value="Glyco_hydro_31_TIM"/>
</dbReference>
<dbReference type="InterPro" id="IPR048395">
    <property type="entry name" value="Glyco_hydro_31_C"/>
</dbReference>
<evidence type="ECO:0000313" key="6">
    <source>
        <dbReference type="Proteomes" id="UP000267096"/>
    </source>
</evidence>
<gene>
    <name evidence="5" type="ORF">ASIM_LOCUS5479</name>
</gene>
<dbReference type="GO" id="GO:0005975">
    <property type="term" value="P:carbohydrate metabolic process"/>
    <property type="evidence" value="ECO:0007669"/>
    <property type="project" value="InterPro"/>
</dbReference>
<sequence length="187" mass="21502">MNFSSTFPSSGHYAGHWLGDNSADFADLRSSVINIQAFNMFGIPFVGADICGFYHPATLNLCARWHQLGAFYSLSRVHKQQLANPQYNEYWMNVADAMRIASSFRYRYLPYLYTLHFEASRSGGTVVRPLFFEFPNDDAAHEVDRQFMWGHAFLVAPILKVVTLKPNMDQNLKYPNVRFANEFLNLI</sequence>
<dbReference type="GO" id="GO:0004558">
    <property type="term" value="F:alpha-1,4-glucosidase activity"/>
    <property type="evidence" value="ECO:0007669"/>
    <property type="project" value="TreeGrafter"/>
</dbReference>
<dbReference type="SUPFAM" id="SSF51011">
    <property type="entry name" value="Glycosyl hydrolase domain"/>
    <property type="match status" value="1"/>
</dbReference>
<keyword evidence="6" id="KW-1185">Reference proteome</keyword>
<evidence type="ECO:0000259" key="3">
    <source>
        <dbReference type="Pfam" id="PF01055"/>
    </source>
</evidence>